<dbReference type="RefSeq" id="WP_132978116.1">
    <property type="nucleotide sequence ID" value="NZ_SMAO01000008.1"/>
</dbReference>
<keyword evidence="1" id="KW-0597">Phosphoprotein</keyword>
<accession>A0A4R3MUQ7</accession>
<comment type="caution">
    <text evidence="3">The sequence shown here is derived from an EMBL/GenBank/DDBJ whole genome shotgun (WGS) entry which is preliminary data.</text>
</comment>
<keyword evidence="4" id="KW-1185">Reference proteome</keyword>
<dbReference type="InterPro" id="IPR002740">
    <property type="entry name" value="EVE_domain"/>
</dbReference>
<evidence type="ECO:0000259" key="2">
    <source>
        <dbReference type="Pfam" id="PF01878"/>
    </source>
</evidence>
<organism evidence="3 4">
    <name type="scientific">Thiobaca trueperi</name>
    <dbReference type="NCBI Taxonomy" id="127458"/>
    <lineage>
        <taxon>Bacteria</taxon>
        <taxon>Pseudomonadati</taxon>
        <taxon>Pseudomonadota</taxon>
        <taxon>Gammaproteobacteria</taxon>
        <taxon>Chromatiales</taxon>
        <taxon>Chromatiaceae</taxon>
        <taxon>Thiobaca</taxon>
    </lineage>
</organism>
<evidence type="ECO:0000256" key="1">
    <source>
        <dbReference type="ARBA" id="ARBA00022553"/>
    </source>
</evidence>
<proteinExistence type="predicted"/>
<dbReference type="AlphaFoldDB" id="A0A4R3MUQ7"/>
<dbReference type="SUPFAM" id="SSF88697">
    <property type="entry name" value="PUA domain-like"/>
    <property type="match status" value="1"/>
</dbReference>
<dbReference type="CDD" id="cd21133">
    <property type="entry name" value="EVE"/>
    <property type="match status" value="1"/>
</dbReference>
<dbReference type="Proteomes" id="UP000295717">
    <property type="component" value="Unassembled WGS sequence"/>
</dbReference>
<dbReference type="PANTHER" id="PTHR14087:SF7">
    <property type="entry name" value="THYMOCYTE NUCLEAR PROTEIN 1"/>
    <property type="match status" value="1"/>
</dbReference>
<sequence length="166" mass="18583">MNGWLMKSEPDTFSLDDLAARPNQTEPWDGVRNYQARNMLRDQMRVGDPILFYHSNCAVPGVVGLAEVASAPRPDPTAFDPEARYFDPKSDPSRPRWYLVDVRYVRHLRRTIPLAELKGAAKGALEGMPLVRNGNRLSIMPVNSAQWAFILGLEELAQPLNQGVAP</sequence>
<dbReference type="OrthoDB" id="9791347at2"/>
<evidence type="ECO:0000313" key="3">
    <source>
        <dbReference type="EMBL" id="TCT19487.1"/>
    </source>
</evidence>
<dbReference type="InterPro" id="IPR052181">
    <property type="entry name" value="5hmC_binding"/>
</dbReference>
<dbReference type="Gene3D" id="3.10.590.10">
    <property type="entry name" value="ph1033 like domains"/>
    <property type="match status" value="1"/>
</dbReference>
<dbReference type="PANTHER" id="PTHR14087">
    <property type="entry name" value="THYMOCYTE NUCLEAR PROTEIN 1"/>
    <property type="match status" value="1"/>
</dbReference>
<reference evidence="3 4" key="1">
    <citation type="submission" date="2019-03" db="EMBL/GenBank/DDBJ databases">
        <title>Genomic Encyclopedia of Type Strains, Phase IV (KMG-IV): sequencing the most valuable type-strain genomes for metagenomic binning, comparative biology and taxonomic classification.</title>
        <authorList>
            <person name="Goeker M."/>
        </authorList>
    </citation>
    <scope>NUCLEOTIDE SEQUENCE [LARGE SCALE GENOMIC DNA]</scope>
    <source>
        <strain evidence="3 4">DSM 13587</strain>
    </source>
</reference>
<dbReference type="Pfam" id="PF01878">
    <property type="entry name" value="EVE"/>
    <property type="match status" value="1"/>
</dbReference>
<protein>
    <submittedName>
        <fullName evidence="3">Putative RNA-binding protein with PUA-like domain</fullName>
    </submittedName>
</protein>
<dbReference type="InterPro" id="IPR015947">
    <property type="entry name" value="PUA-like_sf"/>
</dbReference>
<dbReference type="InterPro" id="IPR047197">
    <property type="entry name" value="THYN1-like_EVE"/>
</dbReference>
<name>A0A4R3MUQ7_9GAMM</name>
<dbReference type="FunFam" id="3.10.590.10:FF:000003">
    <property type="entry name" value="Thymocyte nuclear protein 1"/>
    <property type="match status" value="1"/>
</dbReference>
<dbReference type="EMBL" id="SMAO01000008">
    <property type="protein sequence ID" value="TCT19487.1"/>
    <property type="molecule type" value="Genomic_DNA"/>
</dbReference>
<evidence type="ECO:0000313" key="4">
    <source>
        <dbReference type="Proteomes" id="UP000295717"/>
    </source>
</evidence>
<feature type="domain" description="EVE" evidence="2">
    <location>
        <begin position="4"/>
        <end position="152"/>
    </location>
</feature>
<gene>
    <name evidence="3" type="ORF">EDC35_10894</name>
</gene>